<dbReference type="EnsemblPlants" id="AUR62042769-RA">
    <property type="protein sequence ID" value="AUR62042769-RA:cds"/>
    <property type="gene ID" value="AUR62042769"/>
</dbReference>
<dbReference type="Proteomes" id="UP000596660">
    <property type="component" value="Unplaced"/>
</dbReference>
<dbReference type="InterPro" id="IPR004147">
    <property type="entry name" value="ABC1_dom"/>
</dbReference>
<name>A0A803N9Y5_CHEQI</name>
<dbReference type="InterPro" id="IPR052402">
    <property type="entry name" value="ADCK_kinase"/>
</dbReference>
<accession>A0A803N9Y5</accession>
<keyword evidence="2" id="KW-0732">Signal</keyword>
<feature type="signal peptide" evidence="2">
    <location>
        <begin position="1"/>
        <end position="26"/>
    </location>
</feature>
<dbReference type="AlphaFoldDB" id="A0A803N9Y5"/>
<reference evidence="4" key="1">
    <citation type="journal article" date="2017" name="Nature">
        <title>The genome of Chenopodium quinoa.</title>
        <authorList>
            <person name="Jarvis D.E."/>
            <person name="Ho Y.S."/>
            <person name="Lightfoot D.J."/>
            <person name="Schmoeckel S.M."/>
            <person name="Li B."/>
            <person name="Borm T.J.A."/>
            <person name="Ohyanagi H."/>
            <person name="Mineta K."/>
            <person name="Michell C.T."/>
            <person name="Saber N."/>
            <person name="Kharbatia N.M."/>
            <person name="Rupper R.R."/>
            <person name="Sharp A.R."/>
            <person name="Dally N."/>
            <person name="Boughton B.A."/>
            <person name="Woo Y.H."/>
            <person name="Gao G."/>
            <person name="Schijlen E.G.W.M."/>
            <person name="Guo X."/>
            <person name="Momin A.A."/>
            <person name="Negrao S."/>
            <person name="Al-Babili S."/>
            <person name="Gehring C."/>
            <person name="Roessner U."/>
            <person name="Jung C."/>
            <person name="Murphy K."/>
            <person name="Arold S.T."/>
            <person name="Gojobori T."/>
            <person name="van der Linden C.G."/>
            <person name="van Loo E.N."/>
            <person name="Jellen E.N."/>
            <person name="Maughan P.J."/>
            <person name="Tester M."/>
        </authorList>
    </citation>
    <scope>NUCLEOTIDE SEQUENCE [LARGE SCALE GENOMIC DNA]</scope>
    <source>
        <strain evidence="4">cv. PI 614886</strain>
    </source>
</reference>
<sequence length="140" mass="15665">MRYHVVINGAFGLMFGSLTMAHAACADTDCLPSGNLSHVSIEDRQAYMTIQFLAMLEVLVLLIRVLYLAILFTARRNRIKVALADIGTHALLKMMLVDNFIHADMHPGNILVREALNKSSQKRLLKSKPHVVFFDVSRTA</sequence>
<feature type="transmembrane region" description="Helical" evidence="1">
    <location>
        <begin position="50"/>
        <end position="72"/>
    </location>
</feature>
<evidence type="ECO:0000256" key="1">
    <source>
        <dbReference type="SAM" id="Phobius"/>
    </source>
</evidence>
<keyword evidence="1" id="KW-0472">Membrane</keyword>
<keyword evidence="1" id="KW-1133">Transmembrane helix</keyword>
<dbReference type="Gramene" id="AUR62042769-RA">
    <property type="protein sequence ID" value="AUR62042769-RA:cds"/>
    <property type="gene ID" value="AUR62042769"/>
</dbReference>
<organism evidence="4 5">
    <name type="scientific">Chenopodium quinoa</name>
    <name type="common">Quinoa</name>
    <dbReference type="NCBI Taxonomy" id="63459"/>
    <lineage>
        <taxon>Eukaryota</taxon>
        <taxon>Viridiplantae</taxon>
        <taxon>Streptophyta</taxon>
        <taxon>Embryophyta</taxon>
        <taxon>Tracheophyta</taxon>
        <taxon>Spermatophyta</taxon>
        <taxon>Magnoliopsida</taxon>
        <taxon>eudicotyledons</taxon>
        <taxon>Gunneridae</taxon>
        <taxon>Pentapetalae</taxon>
        <taxon>Caryophyllales</taxon>
        <taxon>Chenopodiaceae</taxon>
        <taxon>Chenopodioideae</taxon>
        <taxon>Atripliceae</taxon>
        <taxon>Chenopodium</taxon>
    </lineage>
</organism>
<proteinExistence type="predicted"/>
<evidence type="ECO:0000313" key="4">
    <source>
        <dbReference type="EnsemblPlants" id="AUR62042769-RA:cds"/>
    </source>
</evidence>
<evidence type="ECO:0000313" key="5">
    <source>
        <dbReference type="Proteomes" id="UP000596660"/>
    </source>
</evidence>
<keyword evidence="1" id="KW-0812">Transmembrane</keyword>
<dbReference type="PANTHER" id="PTHR45890:SF1">
    <property type="entry name" value="AARF DOMAIN CONTAINING KINASE 2"/>
    <property type="match status" value="1"/>
</dbReference>
<evidence type="ECO:0000256" key="2">
    <source>
        <dbReference type="SAM" id="SignalP"/>
    </source>
</evidence>
<evidence type="ECO:0000259" key="3">
    <source>
        <dbReference type="Pfam" id="PF03109"/>
    </source>
</evidence>
<feature type="chain" id="PRO_5031023125" description="ABC1 atypical kinase-like domain-containing protein" evidence="2">
    <location>
        <begin position="27"/>
        <end position="140"/>
    </location>
</feature>
<dbReference type="Pfam" id="PF03109">
    <property type="entry name" value="ABC1"/>
    <property type="match status" value="1"/>
</dbReference>
<keyword evidence="5" id="KW-1185">Reference proteome</keyword>
<reference evidence="4" key="2">
    <citation type="submission" date="2021-03" db="UniProtKB">
        <authorList>
            <consortium name="EnsemblPlants"/>
        </authorList>
    </citation>
    <scope>IDENTIFICATION</scope>
</reference>
<protein>
    <recommendedName>
        <fullName evidence="3">ABC1 atypical kinase-like domain-containing protein</fullName>
    </recommendedName>
</protein>
<dbReference type="PANTHER" id="PTHR45890">
    <property type="entry name" value="AARF DOMAIN CONTAINING KINASE 2 (PREDICTED)"/>
    <property type="match status" value="1"/>
</dbReference>
<feature type="domain" description="ABC1 atypical kinase-like" evidence="3">
    <location>
        <begin position="80"/>
        <end position="115"/>
    </location>
</feature>